<dbReference type="EMBL" id="CP048620">
    <property type="protein sequence ID" value="QPJ65912.1"/>
    <property type="molecule type" value="Genomic_DNA"/>
</dbReference>
<name>A0A7T0C3L2_9BACT</name>
<protein>
    <submittedName>
        <fullName evidence="1">Uncharacterized protein</fullName>
    </submittedName>
</protein>
<evidence type="ECO:0000313" key="1">
    <source>
        <dbReference type="EMBL" id="QPJ65912.1"/>
    </source>
</evidence>
<gene>
    <name evidence="1" type="ORF">G3M78_11120</name>
</gene>
<reference evidence="2" key="1">
    <citation type="submission" date="2020-02" db="EMBL/GenBank/DDBJ databases">
        <title>Genomic and physiological characterization of two novel Nitrospinaceae genera.</title>
        <authorList>
            <person name="Mueller A.J."/>
            <person name="Jung M.-Y."/>
            <person name="Strachan C.R."/>
            <person name="Herbold C.W."/>
            <person name="Kirkegaard R.H."/>
            <person name="Daims H."/>
        </authorList>
    </citation>
    <scope>NUCLEOTIDE SEQUENCE [LARGE SCALE GENOMIC DNA]</scope>
</reference>
<sequence length="78" mass="9215">MTLFVYECEQCKHLIKHSLGGAVGNIYIFPCPKCIDNNRFRFIREGSPEFDWYKEPVKIKNKKRRDGDNLHSNAPDRE</sequence>
<dbReference type="Proteomes" id="UP000594464">
    <property type="component" value="Chromosome"/>
</dbReference>
<dbReference type="KEGG" id="nva:G3M78_11120"/>
<proteinExistence type="predicted"/>
<evidence type="ECO:0000313" key="2">
    <source>
        <dbReference type="Proteomes" id="UP000594464"/>
    </source>
</evidence>
<organism evidence="1 2">
    <name type="scientific">Candidatus Nitrohelix vancouverensis</name>
    <dbReference type="NCBI Taxonomy" id="2705534"/>
    <lineage>
        <taxon>Bacteria</taxon>
        <taxon>Pseudomonadati</taxon>
        <taxon>Nitrospinota/Tectimicrobiota group</taxon>
        <taxon>Nitrospinota</taxon>
        <taxon>Nitrospinia</taxon>
        <taxon>Nitrospinales</taxon>
        <taxon>Nitrospinaceae</taxon>
        <taxon>Candidatus Nitrohelix</taxon>
    </lineage>
</organism>
<dbReference type="AlphaFoldDB" id="A0A7T0C3L2"/>
<accession>A0A7T0C3L2</accession>